<dbReference type="RefSeq" id="WP_052108823.1">
    <property type="nucleotide sequence ID" value="NZ_CCSE01000001.1"/>
</dbReference>
<protein>
    <submittedName>
        <fullName evidence="2">Uncharacterized protein</fullName>
    </submittedName>
</protein>
<name>A0A078M3I1_9STAP</name>
<dbReference type="OrthoDB" id="1932566at2"/>
<keyword evidence="1" id="KW-0472">Membrane</keyword>
<dbReference type="Pfam" id="PF19754">
    <property type="entry name" value="DUF6241"/>
    <property type="match status" value="1"/>
</dbReference>
<dbReference type="Proteomes" id="UP000044136">
    <property type="component" value="Unassembled WGS sequence"/>
</dbReference>
<gene>
    <name evidence="2" type="ORF">BN1048_01083</name>
</gene>
<accession>A0A078M3I1</accession>
<evidence type="ECO:0000313" key="2">
    <source>
        <dbReference type="EMBL" id="CEA00789.1"/>
    </source>
</evidence>
<keyword evidence="3" id="KW-1185">Reference proteome</keyword>
<keyword evidence="1" id="KW-0812">Transmembrane</keyword>
<evidence type="ECO:0000256" key="1">
    <source>
        <dbReference type="SAM" id="Phobius"/>
    </source>
</evidence>
<dbReference type="eggNOG" id="ENOG5032VH8">
    <property type="taxonomic scope" value="Bacteria"/>
</dbReference>
<keyword evidence="1" id="KW-1133">Transmembrane helix</keyword>
<dbReference type="AlphaFoldDB" id="A0A078M3I1"/>
<feature type="transmembrane region" description="Helical" evidence="1">
    <location>
        <begin position="7"/>
        <end position="29"/>
    </location>
</feature>
<sequence length="175" mass="19932">MKKEIKIAVTVFLILFAVVLAGGIFYFVYTDYGKTENNTPAESTVDPDGEIQRLLDTDENIEFSDEAGKNGAQSEQKFADDLHKMTHQKVKAEVKWGSLEITDERINNMLKTAQDSDYQYKDFYIESLTAWQEGDFSNAVQVHNVIWRSQDGSIGIATDLLSEDEEMAYRAKHFD</sequence>
<dbReference type="EMBL" id="CCSE01000001">
    <property type="protein sequence ID" value="CEA00789.1"/>
    <property type="molecule type" value="Genomic_DNA"/>
</dbReference>
<dbReference type="STRING" id="1461582.BN1048_01083"/>
<dbReference type="HOGENOM" id="CLU_113610_0_0_9"/>
<proteinExistence type="predicted"/>
<reference evidence="2 3" key="1">
    <citation type="submission" date="2014-07" db="EMBL/GenBank/DDBJ databases">
        <authorList>
            <person name="Urmite Genomes Urmite Genomes"/>
        </authorList>
    </citation>
    <scope>NUCLEOTIDE SEQUENCE [LARGE SCALE GENOMIC DNA]</scope>
    <source>
        <strain evidence="2 3">13MG44_air</strain>
    </source>
</reference>
<evidence type="ECO:0000313" key="3">
    <source>
        <dbReference type="Proteomes" id="UP000044136"/>
    </source>
</evidence>
<organism evidence="2 3">
    <name type="scientific">Jeotgalicoccus saudimassiliensis</name>
    <dbReference type="NCBI Taxonomy" id="1461582"/>
    <lineage>
        <taxon>Bacteria</taxon>
        <taxon>Bacillati</taxon>
        <taxon>Bacillota</taxon>
        <taxon>Bacilli</taxon>
        <taxon>Bacillales</taxon>
        <taxon>Staphylococcaceae</taxon>
        <taxon>Jeotgalicoccus</taxon>
    </lineage>
</organism>
<dbReference type="InterPro" id="IPR046208">
    <property type="entry name" value="DUF6241"/>
</dbReference>